<evidence type="ECO:0000259" key="1">
    <source>
        <dbReference type="Pfam" id="PF04326"/>
    </source>
</evidence>
<keyword evidence="3" id="KW-1185">Reference proteome</keyword>
<name>A0A1Y4LXE5_9FIRM</name>
<organism evidence="2 3">
    <name type="scientific">Faecalitalea cylindroides</name>
    <dbReference type="NCBI Taxonomy" id="39483"/>
    <lineage>
        <taxon>Bacteria</taxon>
        <taxon>Bacillati</taxon>
        <taxon>Bacillota</taxon>
        <taxon>Erysipelotrichia</taxon>
        <taxon>Erysipelotrichales</taxon>
        <taxon>Erysipelotrichaceae</taxon>
        <taxon>Faecalitalea</taxon>
    </lineage>
</organism>
<dbReference type="EMBL" id="NFKM01000009">
    <property type="protein sequence ID" value="OUP60590.1"/>
    <property type="molecule type" value="Genomic_DNA"/>
</dbReference>
<evidence type="ECO:0000313" key="2">
    <source>
        <dbReference type="EMBL" id="OUP60590.1"/>
    </source>
</evidence>
<accession>A0A1Y4LXE5</accession>
<proteinExistence type="predicted"/>
<feature type="domain" description="Schlafen AlbA-2" evidence="1">
    <location>
        <begin position="5"/>
        <end position="122"/>
    </location>
</feature>
<sequence length="484" mass="56228">MKYEESNLVELKRSLNDDMIKEVIAFLNSYLGGTIYVGINDDGSFYNPTQEEKDLNESRIINWIRDEAIYPNCSDFVDISYNEDQVLTIKINPGDKKPYYLKSKGLTPSGVYIRYGRNKSQASQEEISRMLRERDNIAFESLISKEQDLTFKALERKFEETEWDFSQFNFKTSGFIDKETGLFTNLAFWISDQYNIDTKMAVYQGMDRDIFRSKKEYDGSIIIQIDKVLEYFDLCNEVRVIIDGSPMRKEILSYNKRAARECILNCYCHRDYSRKSNIKIEFFDDRCEIISPGGFYDGLTLEDALNGLQSFRNEKLVKLLFKLGYIENYASGLTRVFNEYKKVNLVPKIDTSLTLFKIILPNINFKAFNHQDKIDKHRSDLNGDVNGVVNGDVNGVVNDELNNWIKDIVIKLTEPRDIDIIQTIGDNPGIKMKELVSILKPKYPKINNNIISKRIKIHSHLIEFRGPQKTGGYYLKSQEQFNEA</sequence>
<evidence type="ECO:0000313" key="3">
    <source>
        <dbReference type="Proteomes" id="UP000195447"/>
    </source>
</evidence>
<reference evidence="3" key="1">
    <citation type="submission" date="2017-04" db="EMBL/GenBank/DDBJ databases">
        <title>Function of individual gut microbiota members based on whole genome sequencing of pure cultures obtained from chicken caecum.</title>
        <authorList>
            <person name="Medvecky M."/>
            <person name="Cejkova D."/>
            <person name="Polansky O."/>
            <person name="Karasova D."/>
            <person name="Kubasova T."/>
            <person name="Cizek A."/>
            <person name="Rychlik I."/>
        </authorList>
    </citation>
    <scope>NUCLEOTIDE SEQUENCE [LARGE SCALE GENOMIC DNA]</scope>
    <source>
        <strain evidence="3">An178</strain>
    </source>
</reference>
<dbReference type="Gene3D" id="3.30.565.60">
    <property type="match status" value="1"/>
</dbReference>
<dbReference type="PANTHER" id="PTHR30595:SF6">
    <property type="entry name" value="SCHLAFEN ALBA-2 DOMAIN-CONTAINING PROTEIN"/>
    <property type="match status" value="1"/>
</dbReference>
<protein>
    <recommendedName>
        <fullName evidence="1">Schlafen AlbA-2 domain-containing protein</fullName>
    </recommendedName>
</protein>
<dbReference type="Pfam" id="PF04326">
    <property type="entry name" value="SLFN_AlbA_2"/>
    <property type="match status" value="1"/>
</dbReference>
<dbReference type="Proteomes" id="UP000195447">
    <property type="component" value="Unassembled WGS sequence"/>
</dbReference>
<dbReference type="InterPro" id="IPR038461">
    <property type="entry name" value="Schlafen_AlbA_2_dom_sf"/>
</dbReference>
<comment type="caution">
    <text evidence="2">The sequence shown here is derived from an EMBL/GenBank/DDBJ whole genome shotgun (WGS) entry which is preliminary data.</text>
</comment>
<gene>
    <name evidence="2" type="ORF">B5F14_05625</name>
</gene>
<dbReference type="Pfam" id="PF13749">
    <property type="entry name" value="HATPase_c_4"/>
    <property type="match status" value="1"/>
</dbReference>
<dbReference type="InterPro" id="IPR038475">
    <property type="entry name" value="RecG_C_sf"/>
</dbReference>
<dbReference type="PANTHER" id="PTHR30595">
    <property type="entry name" value="GLPR-RELATED TRANSCRIPTIONAL REPRESSOR"/>
    <property type="match status" value="1"/>
</dbReference>
<dbReference type="InterPro" id="IPR007421">
    <property type="entry name" value="Schlafen_AlbA_2_dom"/>
</dbReference>
<dbReference type="AlphaFoldDB" id="A0A1Y4LXE5"/>
<dbReference type="Gene3D" id="3.30.950.30">
    <property type="entry name" value="Schlafen, AAA domain"/>
    <property type="match status" value="1"/>
</dbReference>
<dbReference type="RefSeq" id="WP_087158609.1">
    <property type="nucleotide sequence ID" value="NZ_NFKM01000009.1"/>
</dbReference>